<feature type="domain" description="Stability determinant" evidence="1">
    <location>
        <begin position="16"/>
        <end position="48"/>
    </location>
</feature>
<protein>
    <recommendedName>
        <fullName evidence="1">Stability determinant domain-containing protein</fullName>
    </recommendedName>
</protein>
<sequence>MSSLPTPEQEGFATAEEAESYDRWYRAKVQKSLHDPRPSIPHDAMMAEVTAIIETKIEAQRKAAHASGDLEPRS</sequence>
<evidence type="ECO:0000313" key="2">
    <source>
        <dbReference type="EMBL" id="MYM73294.1"/>
    </source>
</evidence>
<name>A0A7X4H298_9BURK</name>
<dbReference type="AlphaFoldDB" id="A0A7X4H298"/>
<dbReference type="Proteomes" id="UP000469734">
    <property type="component" value="Unassembled WGS sequence"/>
</dbReference>
<dbReference type="Pfam" id="PF21217">
    <property type="entry name" value="PaaA2"/>
    <property type="match status" value="1"/>
</dbReference>
<proteinExistence type="predicted"/>
<dbReference type="Gene3D" id="6.20.450.20">
    <property type="match status" value="1"/>
</dbReference>
<comment type="caution">
    <text evidence="2">The sequence shown here is derived from an EMBL/GenBank/DDBJ whole genome shotgun (WGS) entry which is preliminary data.</text>
</comment>
<reference evidence="2 3" key="1">
    <citation type="submission" date="2019-12" db="EMBL/GenBank/DDBJ databases">
        <title>Novel species isolated from a subtropical stream in China.</title>
        <authorList>
            <person name="Lu H."/>
        </authorList>
    </citation>
    <scope>NUCLEOTIDE SEQUENCE [LARGE SCALE GENOMIC DNA]</scope>
    <source>
        <strain evidence="2 3">FT134W</strain>
    </source>
</reference>
<gene>
    <name evidence="2" type="ORF">GTP56_13945</name>
</gene>
<dbReference type="InterPro" id="IPR048851">
    <property type="entry name" value="PaaA2_dom"/>
</dbReference>
<dbReference type="EMBL" id="WWCR01000013">
    <property type="protein sequence ID" value="MYM73294.1"/>
    <property type="molecule type" value="Genomic_DNA"/>
</dbReference>
<evidence type="ECO:0000259" key="1">
    <source>
        <dbReference type="Pfam" id="PF21217"/>
    </source>
</evidence>
<organism evidence="2 3">
    <name type="scientific">Duganella margarita</name>
    <dbReference type="NCBI Taxonomy" id="2692170"/>
    <lineage>
        <taxon>Bacteria</taxon>
        <taxon>Pseudomonadati</taxon>
        <taxon>Pseudomonadota</taxon>
        <taxon>Betaproteobacteria</taxon>
        <taxon>Burkholderiales</taxon>
        <taxon>Oxalobacteraceae</taxon>
        <taxon>Telluria group</taxon>
        <taxon>Duganella</taxon>
    </lineage>
</organism>
<dbReference type="RefSeq" id="WP_161050520.1">
    <property type="nucleotide sequence ID" value="NZ_WWCR01000013.1"/>
</dbReference>
<accession>A0A7X4H298</accession>
<evidence type="ECO:0000313" key="3">
    <source>
        <dbReference type="Proteomes" id="UP000469734"/>
    </source>
</evidence>